<dbReference type="Gene3D" id="1.10.510.10">
    <property type="entry name" value="Transferase(Phosphotransferase) domain 1"/>
    <property type="match status" value="1"/>
</dbReference>
<feature type="domain" description="Protein kinase" evidence="10">
    <location>
        <begin position="42"/>
        <end position="305"/>
    </location>
</feature>
<dbReference type="PANTHER" id="PTHR47985">
    <property type="entry name" value="OS07G0668900 PROTEIN"/>
    <property type="match status" value="1"/>
</dbReference>
<dbReference type="EMBL" id="CAJGYO010000002">
    <property type="protein sequence ID" value="CAD6210700.1"/>
    <property type="molecule type" value="Genomic_DNA"/>
</dbReference>
<evidence type="ECO:0000256" key="8">
    <source>
        <dbReference type="ARBA" id="ARBA00023136"/>
    </source>
</evidence>
<dbReference type="InterPro" id="IPR000719">
    <property type="entry name" value="Prot_kinase_dom"/>
</dbReference>
<dbReference type="GO" id="GO:0016020">
    <property type="term" value="C:membrane"/>
    <property type="evidence" value="ECO:0007669"/>
    <property type="project" value="UniProtKB-SubCell"/>
</dbReference>
<evidence type="ECO:0000256" key="6">
    <source>
        <dbReference type="ARBA" id="ARBA00022777"/>
    </source>
</evidence>
<evidence type="ECO:0000256" key="7">
    <source>
        <dbReference type="ARBA" id="ARBA00022840"/>
    </source>
</evidence>
<keyword evidence="7 9" id="KW-0067">ATP-binding</keyword>
<dbReference type="PROSITE" id="PS50011">
    <property type="entry name" value="PROTEIN_KINASE_DOM"/>
    <property type="match status" value="1"/>
</dbReference>
<evidence type="ECO:0000256" key="2">
    <source>
        <dbReference type="ARBA" id="ARBA00012513"/>
    </source>
</evidence>
<evidence type="ECO:0000313" key="11">
    <source>
        <dbReference type="EMBL" id="CAD6210700.1"/>
    </source>
</evidence>
<comment type="subcellular location">
    <subcellularLocation>
        <location evidence="1">Membrane</location>
    </subcellularLocation>
</comment>
<reference evidence="11" key="1">
    <citation type="submission" date="2020-10" db="EMBL/GenBank/DDBJ databases">
        <authorList>
            <person name="Han B."/>
            <person name="Lu T."/>
            <person name="Zhao Q."/>
            <person name="Huang X."/>
            <person name="Zhao Y."/>
        </authorList>
    </citation>
    <scope>NUCLEOTIDE SEQUENCE</scope>
</reference>
<protein>
    <recommendedName>
        <fullName evidence="2">non-specific serine/threonine protein kinase</fullName>
        <ecNumber evidence="2">2.7.11.1</ecNumber>
    </recommendedName>
</protein>
<keyword evidence="6" id="KW-0418">Kinase</keyword>
<keyword evidence="5 9" id="KW-0547">Nucleotide-binding</keyword>
<keyword evidence="3" id="KW-0723">Serine/threonine-protein kinase</keyword>
<dbReference type="InterPro" id="IPR001245">
    <property type="entry name" value="Ser-Thr/Tyr_kinase_cat_dom"/>
</dbReference>
<dbReference type="SUPFAM" id="SSF56112">
    <property type="entry name" value="Protein kinase-like (PK-like)"/>
    <property type="match status" value="1"/>
</dbReference>
<dbReference type="PROSITE" id="PS00107">
    <property type="entry name" value="PROTEIN_KINASE_ATP"/>
    <property type="match status" value="1"/>
</dbReference>
<dbReference type="Pfam" id="PF07714">
    <property type="entry name" value="PK_Tyr_Ser-Thr"/>
    <property type="match status" value="1"/>
</dbReference>
<evidence type="ECO:0000256" key="3">
    <source>
        <dbReference type="ARBA" id="ARBA00022527"/>
    </source>
</evidence>
<keyword evidence="12" id="KW-1185">Reference proteome</keyword>
<dbReference type="FunFam" id="3.30.200.20:FF:000228">
    <property type="entry name" value="Serine/threonine-protein kinase BIK1"/>
    <property type="match status" value="1"/>
</dbReference>
<proteinExistence type="predicted"/>
<sequence length="305" mass="34623">MAESMVMVETPHNDFITDQRPERHIRLRSFTYDEIYAATHGFEVDRFLGQGGFGQVYKGFLDSTNQVPGQEVAIKRLDLQGQQGHREFVTEVLILSNVHHPNLVKLVGYCTSHGQRILVYEYMPLGSLNSHIHEYLMTGKLTVKIDIYSFGVVMLEVLTGRMARDERLPESERNLVAWALNFLRRRELDILVDPALQGQCSQPCLEHAFFVVSRCISESPNMRPSMRDVVASLTVMSEVRNRRRLDRGGRSTPTRTIALIGTLDAAHQQELALFRTLDAAHQQELALIGTTRATIREKETEESSA</sequence>
<evidence type="ECO:0000256" key="4">
    <source>
        <dbReference type="ARBA" id="ARBA00022679"/>
    </source>
</evidence>
<dbReference type="AlphaFoldDB" id="A0A811MQB2"/>
<keyword evidence="4" id="KW-0808">Transferase</keyword>
<name>A0A811MQB2_9POAL</name>
<evidence type="ECO:0000313" key="12">
    <source>
        <dbReference type="Proteomes" id="UP000604825"/>
    </source>
</evidence>
<evidence type="ECO:0000259" key="10">
    <source>
        <dbReference type="PROSITE" id="PS50011"/>
    </source>
</evidence>
<accession>A0A811MQB2</accession>
<evidence type="ECO:0000256" key="1">
    <source>
        <dbReference type="ARBA" id="ARBA00004370"/>
    </source>
</evidence>
<evidence type="ECO:0000256" key="5">
    <source>
        <dbReference type="ARBA" id="ARBA00022741"/>
    </source>
</evidence>
<dbReference type="PANTHER" id="PTHR47985:SF67">
    <property type="entry name" value="SERINE_THREONINE-PROTEIN KINASE RLCKVII-RELATED"/>
    <property type="match status" value="1"/>
</dbReference>
<dbReference type="EC" id="2.7.11.1" evidence="2"/>
<keyword evidence="8" id="KW-0472">Membrane</keyword>
<dbReference type="InterPro" id="IPR017441">
    <property type="entry name" value="Protein_kinase_ATP_BS"/>
</dbReference>
<gene>
    <name evidence="11" type="ORF">NCGR_LOCUS6748</name>
</gene>
<dbReference type="OrthoDB" id="4062651at2759"/>
<feature type="binding site" evidence="9">
    <location>
        <position position="75"/>
    </location>
    <ligand>
        <name>ATP</name>
        <dbReference type="ChEBI" id="CHEBI:30616"/>
    </ligand>
</feature>
<dbReference type="GO" id="GO:0004674">
    <property type="term" value="F:protein serine/threonine kinase activity"/>
    <property type="evidence" value="ECO:0007669"/>
    <property type="project" value="UniProtKB-KW"/>
</dbReference>
<dbReference type="Gene3D" id="3.30.200.20">
    <property type="entry name" value="Phosphorylase Kinase, domain 1"/>
    <property type="match status" value="1"/>
</dbReference>
<evidence type="ECO:0000256" key="9">
    <source>
        <dbReference type="PROSITE-ProRule" id="PRU10141"/>
    </source>
</evidence>
<dbReference type="Proteomes" id="UP000604825">
    <property type="component" value="Unassembled WGS sequence"/>
</dbReference>
<comment type="caution">
    <text evidence="11">The sequence shown here is derived from an EMBL/GenBank/DDBJ whole genome shotgun (WGS) entry which is preliminary data.</text>
</comment>
<dbReference type="InterPro" id="IPR011009">
    <property type="entry name" value="Kinase-like_dom_sf"/>
</dbReference>
<organism evidence="11 12">
    <name type="scientific">Miscanthus lutarioriparius</name>
    <dbReference type="NCBI Taxonomy" id="422564"/>
    <lineage>
        <taxon>Eukaryota</taxon>
        <taxon>Viridiplantae</taxon>
        <taxon>Streptophyta</taxon>
        <taxon>Embryophyta</taxon>
        <taxon>Tracheophyta</taxon>
        <taxon>Spermatophyta</taxon>
        <taxon>Magnoliopsida</taxon>
        <taxon>Liliopsida</taxon>
        <taxon>Poales</taxon>
        <taxon>Poaceae</taxon>
        <taxon>PACMAD clade</taxon>
        <taxon>Panicoideae</taxon>
        <taxon>Andropogonodae</taxon>
        <taxon>Andropogoneae</taxon>
        <taxon>Saccharinae</taxon>
        <taxon>Miscanthus</taxon>
    </lineage>
</organism>
<dbReference type="GO" id="GO:0005524">
    <property type="term" value="F:ATP binding"/>
    <property type="evidence" value="ECO:0007669"/>
    <property type="project" value="UniProtKB-UniRule"/>
</dbReference>